<evidence type="ECO:0000313" key="8">
    <source>
        <dbReference type="EMBL" id="NKF23145.1"/>
    </source>
</evidence>
<dbReference type="GO" id="GO:0017110">
    <property type="term" value="F:nucleoside diphosphate phosphatase activity"/>
    <property type="evidence" value="ECO:0007669"/>
    <property type="project" value="InterPro"/>
</dbReference>
<keyword evidence="5 6" id="KW-0378">Hydrolase</keyword>
<dbReference type="Gene3D" id="3.90.79.10">
    <property type="entry name" value="Nucleoside Triphosphate Pyrophosphohydrolase"/>
    <property type="match status" value="1"/>
</dbReference>
<dbReference type="InterPro" id="IPR000086">
    <property type="entry name" value="NUDIX_hydrolase_dom"/>
</dbReference>
<dbReference type="GO" id="GO:0004787">
    <property type="term" value="F:thiamine diphosphate phosphatase activity"/>
    <property type="evidence" value="ECO:0007669"/>
    <property type="project" value="InterPro"/>
</dbReference>
<dbReference type="RefSeq" id="WP_168148465.1">
    <property type="nucleotide sequence ID" value="NZ_JAAVXB010000006.1"/>
</dbReference>
<feature type="domain" description="Nudix hydrolase" evidence="7">
    <location>
        <begin position="4"/>
        <end position="131"/>
    </location>
</feature>
<dbReference type="Proteomes" id="UP000653472">
    <property type="component" value="Unassembled WGS sequence"/>
</dbReference>
<gene>
    <name evidence="6" type="primary">nudJ</name>
    <name evidence="8" type="ORF">G7Y82_12530</name>
</gene>
<proteinExistence type="inferred from homology"/>
<comment type="caution">
    <text evidence="8">The sequence shown here is derived from an EMBL/GenBank/DDBJ whole genome shotgun (WGS) entry which is preliminary data.</text>
</comment>
<keyword evidence="9" id="KW-1185">Reference proteome</keyword>
<comment type="similarity">
    <text evidence="2 6">Belongs to the Nudix hydrolase family. NudJ subfamily.</text>
</comment>
<dbReference type="GO" id="GO:0017111">
    <property type="term" value="F:ribonucleoside triphosphate phosphatase activity"/>
    <property type="evidence" value="ECO:0007669"/>
    <property type="project" value="InterPro"/>
</dbReference>
<evidence type="ECO:0000256" key="3">
    <source>
        <dbReference type="ARBA" id="ARBA00011245"/>
    </source>
</evidence>
<dbReference type="InterPro" id="IPR033713">
    <property type="entry name" value="NudJ"/>
</dbReference>
<evidence type="ECO:0000259" key="7">
    <source>
        <dbReference type="PROSITE" id="PS51462"/>
    </source>
</evidence>
<evidence type="ECO:0000256" key="6">
    <source>
        <dbReference type="RuleBase" id="RU364043"/>
    </source>
</evidence>
<organism evidence="8 9">
    <name type="scientific">Solimonas marina</name>
    <dbReference type="NCBI Taxonomy" id="2714601"/>
    <lineage>
        <taxon>Bacteria</taxon>
        <taxon>Pseudomonadati</taxon>
        <taxon>Pseudomonadota</taxon>
        <taxon>Gammaproteobacteria</taxon>
        <taxon>Nevskiales</taxon>
        <taxon>Nevskiaceae</taxon>
        <taxon>Solimonas</taxon>
    </lineage>
</organism>
<dbReference type="PANTHER" id="PTHR43222">
    <property type="entry name" value="NUDIX HYDROLASE 23"/>
    <property type="match status" value="1"/>
</dbReference>
<dbReference type="EMBL" id="JAAVXB010000006">
    <property type="protein sequence ID" value="NKF23145.1"/>
    <property type="molecule type" value="Genomic_DNA"/>
</dbReference>
<sequence length="150" mass="16956">MSEPTHIVVASVVERDGRFLIVEERINGAPMLNQPAGHWEHGETLPEAAVREALEETGWDVRLTHVLGIYHHEPIGLGYGFLRIAFVAEALGERDNFTLDKGIERAVWMTRDELVATRARHRSPMLMRCVDDYLAGRRLPLDVIAHLSPE</sequence>
<evidence type="ECO:0000256" key="5">
    <source>
        <dbReference type="ARBA" id="ARBA00022801"/>
    </source>
</evidence>
<dbReference type="InterPro" id="IPR020084">
    <property type="entry name" value="NUDIX_hydrolase_CS"/>
</dbReference>
<comment type="subunit">
    <text evidence="3 6">Monomer.</text>
</comment>
<dbReference type="CDD" id="cd03675">
    <property type="entry name" value="NUDIX_Hydrolase"/>
    <property type="match status" value="1"/>
</dbReference>
<reference evidence="8" key="1">
    <citation type="submission" date="2020-03" db="EMBL/GenBank/DDBJ databases">
        <title>Solimonas marina sp. nov., isolated from deep seawater of the Pacific Ocean.</title>
        <authorList>
            <person name="Liu X."/>
            <person name="Lai Q."/>
            <person name="Sun F."/>
            <person name="Gai Y."/>
            <person name="Li G."/>
            <person name="Shao Z."/>
        </authorList>
    </citation>
    <scope>NUCLEOTIDE SEQUENCE</scope>
    <source>
        <strain evidence="8">C16B3</strain>
    </source>
</reference>
<name>A0A969WE77_9GAMM</name>
<dbReference type="PANTHER" id="PTHR43222:SF11">
    <property type="entry name" value="PHOSPHATASE NUDJ"/>
    <property type="match status" value="1"/>
</dbReference>
<evidence type="ECO:0000256" key="4">
    <source>
        <dbReference type="ARBA" id="ARBA00015552"/>
    </source>
</evidence>
<comment type="cofactor">
    <cofactor evidence="1 6">
        <name>Mg(2+)</name>
        <dbReference type="ChEBI" id="CHEBI:18420"/>
    </cofactor>
</comment>
<protein>
    <recommendedName>
        <fullName evidence="4 6">Phosphatase NudJ</fullName>
        <ecNumber evidence="6">3.6.1.-</ecNumber>
    </recommendedName>
</protein>
<dbReference type="InterPro" id="IPR015797">
    <property type="entry name" value="NUDIX_hydrolase-like_dom_sf"/>
</dbReference>
<evidence type="ECO:0000313" key="9">
    <source>
        <dbReference type="Proteomes" id="UP000653472"/>
    </source>
</evidence>
<dbReference type="AlphaFoldDB" id="A0A969WE77"/>
<evidence type="ECO:0000256" key="1">
    <source>
        <dbReference type="ARBA" id="ARBA00001946"/>
    </source>
</evidence>
<dbReference type="PROSITE" id="PS51462">
    <property type="entry name" value="NUDIX"/>
    <property type="match status" value="1"/>
</dbReference>
<dbReference type="PROSITE" id="PS00893">
    <property type="entry name" value="NUDIX_BOX"/>
    <property type="match status" value="1"/>
</dbReference>
<dbReference type="SUPFAM" id="SSF55811">
    <property type="entry name" value="Nudix"/>
    <property type="match status" value="1"/>
</dbReference>
<dbReference type="EC" id="3.6.1.-" evidence="6"/>
<keyword evidence="6" id="KW-0460">Magnesium</keyword>
<accession>A0A969WE77</accession>
<evidence type="ECO:0000256" key="2">
    <source>
        <dbReference type="ARBA" id="ARBA00007608"/>
    </source>
</evidence>
<dbReference type="Pfam" id="PF00293">
    <property type="entry name" value="NUDIX"/>
    <property type="match status" value="1"/>
</dbReference>